<comment type="caution">
    <text evidence="12">The sequence shown here is derived from an EMBL/GenBank/DDBJ whole genome shotgun (WGS) entry which is preliminary data.</text>
</comment>
<evidence type="ECO:0000256" key="7">
    <source>
        <dbReference type="ARBA" id="ARBA00022619"/>
    </source>
</evidence>
<dbReference type="InterPro" id="IPR023366">
    <property type="entry name" value="ATP_synth_asu-like_sf"/>
</dbReference>
<dbReference type="InterPro" id="IPR001783">
    <property type="entry name" value="Lumazine-bd"/>
</dbReference>
<dbReference type="InterPro" id="IPR017938">
    <property type="entry name" value="Riboflavin_synthase-like_b-brl"/>
</dbReference>
<dbReference type="EC" id="2.5.1.9" evidence="5"/>
<keyword evidence="7" id="KW-0686">Riboflavin biosynthesis</keyword>
<comment type="function">
    <text evidence="2">Catalyzes the dismutation of two molecules of 6,7-dimethyl-8-ribityllumazine, resulting in the formation of riboflavin and 5-amino-6-(D-ribitylamino)uracil.</text>
</comment>
<feature type="domain" description="Lumazine-binding" evidence="11">
    <location>
        <begin position="1"/>
        <end position="103"/>
    </location>
</feature>
<dbReference type="Pfam" id="PF00677">
    <property type="entry name" value="Lum_binding"/>
    <property type="match status" value="2"/>
</dbReference>
<dbReference type="NCBIfam" id="NF006767">
    <property type="entry name" value="PRK09289.1"/>
    <property type="match status" value="1"/>
</dbReference>
<sequence>MFTGIVETIGTVLEYTTLDTSESGGNGVSLLIGDAESILNDCHLGDSIAINGTCLTVTFFNASSFKVGISQETLKKTNLGSLITGSKVNLERAVSGNVRFGGHMVQGHIDTIAQIINSKNDSNSIIYTFKLRDDEFINYIVYKGFICIDGTSLTVINVDYKAKTFQIMMVAYTQSKVIMTLKKINDYVNIEVDLTGKLIAQHVDLLLTNQLSNDNLDSPLKLYINNLIDQKLSNLSK</sequence>
<feature type="domain" description="Lumazine-binding" evidence="11">
    <location>
        <begin position="104"/>
        <end position="203"/>
    </location>
</feature>
<evidence type="ECO:0000256" key="8">
    <source>
        <dbReference type="ARBA" id="ARBA00022679"/>
    </source>
</evidence>
<evidence type="ECO:0000313" key="13">
    <source>
        <dbReference type="Proteomes" id="UP001378960"/>
    </source>
</evidence>
<dbReference type="CDD" id="cd00402">
    <property type="entry name" value="Riboflavin_synthase_like"/>
    <property type="match status" value="1"/>
</dbReference>
<dbReference type="AlphaFoldDB" id="A0AAV5QX29"/>
<evidence type="ECO:0000313" key="12">
    <source>
        <dbReference type="EMBL" id="GMM43478.1"/>
    </source>
</evidence>
<proteinExistence type="predicted"/>
<dbReference type="PROSITE" id="PS51177">
    <property type="entry name" value="LUMAZINE_BIND"/>
    <property type="match status" value="2"/>
</dbReference>
<evidence type="ECO:0000256" key="2">
    <source>
        <dbReference type="ARBA" id="ARBA00002803"/>
    </source>
</evidence>
<keyword evidence="9" id="KW-0677">Repeat</keyword>
<evidence type="ECO:0000256" key="4">
    <source>
        <dbReference type="ARBA" id="ARBA00011233"/>
    </source>
</evidence>
<gene>
    <name evidence="12" type="ORF">DAPK24_000530</name>
</gene>
<organism evidence="12 13">
    <name type="scientific">Pichia kluyveri</name>
    <name type="common">Yeast</name>
    <dbReference type="NCBI Taxonomy" id="36015"/>
    <lineage>
        <taxon>Eukaryota</taxon>
        <taxon>Fungi</taxon>
        <taxon>Dikarya</taxon>
        <taxon>Ascomycota</taxon>
        <taxon>Saccharomycotina</taxon>
        <taxon>Pichiomycetes</taxon>
        <taxon>Pichiales</taxon>
        <taxon>Pichiaceae</taxon>
        <taxon>Pichia</taxon>
    </lineage>
</organism>
<evidence type="ECO:0000256" key="10">
    <source>
        <dbReference type="PROSITE-ProRule" id="PRU00524"/>
    </source>
</evidence>
<name>A0AAV5QX29_PICKL</name>
<comment type="subunit">
    <text evidence="4">Homotrimer.</text>
</comment>
<feature type="repeat" description="Lumazine-binding" evidence="10">
    <location>
        <begin position="104"/>
        <end position="203"/>
    </location>
</feature>
<dbReference type="PIRSF" id="PIRSF000498">
    <property type="entry name" value="Riboflavin_syn_A"/>
    <property type="match status" value="1"/>
</dbReference>
<dbReference type="FunFam" id="2.40.30.20:FF:000006">
    <property type="entry name" value="Riboflavin synthase, alpha subunit"/>
    <property type="match status" value="1"/>
</dbReference>
<evidence type="ECO:0000256" key="6">
    <source>
        <dbReference type="ARBA" id="ARBA00013950"/>
    </source>
</evidence>
<dbReference type="FunFam" id="2.40.30.20:FF:000004">
    <property type="entry name" value="Riboflavin synthase, alpha subunit"/>
    <property type="match status" value="1"/>
</dbReference>
<comment type="pathway">
    <text evidence="3">Cofactor biosynthesis; riboflavin biosynthesis; riboflavin from 2-hydroxy-3-oxobutyl phosphate and 5-amino-6-(D-ribitylamino)uracil: step 2/2.</text>
</comment>
<keyword evidence="13" id="KW-1185">Reference proteome</keyword>
<feature type="repeat" description="Lumazine-binding" evidence="10">
    <location>
        <begin position="1"/>
        <end position="103"/>
    </location>
</feature>
<dbReference type="GO" id="GO:0004746">
    <property type="term" value="F:riboflavin synthase activity"/>
    <property type="evidence" value="ECO:0007669"/>
    <property type="project" value="UniProtKB-EC"/>
</dbReference>
<dbReference type="Gene3D" id="2.40.30.20">
    <property type="match status" value="2"/>
</dbReference>
<dbReference type="InterPro" id="IPR026017">
    <property type="entry name" value="Lumazine-bd_dom"/>
</dbReference>
<dbReference type="GO" id="GO:0009231">
    <property type="term" value="P:riboflavin biosynthetic process"/>
    <property type="evidence" value="ECO:0007669"/>
    <property type="project" value="UniProtKB-KW"/>
</dbReference>
<evidence type="ECO:0000256" key="5">
    <source>
        <dbReference type="ARBA" id="ARBA00012827"/>
    </source>
</evidence>
<dbReference type="Proteomes" id="UP001378960">
    <property type="component" value="Unassembled WGS sequence"/>
</dbReference>
<comment type="catalytic activity">
    <reaction evidence="1">
        <text>2 6,7-dimethyl-8-(1-D-ribityl)lumazine + H(+) = 5-amino-6-(D-ribitylamino)uracil + riboflavin</text>
        <dbReference type="Rhea" id="RHEA:20772"/>
        <dbReference type="ChEBI" id="CHEBI:15378"/>
        <dbReference type="ChEBI" id="CHEBI:15934"/>
        <dbReference type="ChEBI" id="CHEBI:57986"/>
        <dbReference type="ChEBI" id="CHEBI:58201"/>
        <dbReference type="EC" id="2.5.1.9"/>
    </reaction>
</comment>
<dbReference type="EMBL" id="BTGB01000001">
    <property type="protein sequence ID" value="GMM43478.1"/>
    <property type="molecule type" value="Genomic_DNA"/>
</dbReference>
<evidence type="ECO:0000259" key="11">
    <source>
        <dbReference type="PROSITE" id="PS51177"/>
    </source>
</evidence>
<evidence type="ECO:0000256" key="1">
    <source>
        <dbReference type="ARBA" id="ARBA00000968"/>
    </source>
</evidence>
<accession>A0AAV5QX29</accession>
<dbReference type="PANTHER" id="PTHR21098:SF0">
    <property type="entry name" value="RIBOFLAVIN SYNTHASE"/>
    <property type="match status" value="1"/>
</dbReference>
<keyword evidence="8" id="KW-0808">Transferase</keyword>
<dbReference type="PANTHER" id="PTHR21098">
    <property type="entry name" value="RIBOFLAVIN SYNTHASE ALPHA CHAIN"/>
    <property type="match status" value="1"/>
</dbReference>
<evidence type="ECO:0000256" key="9">
    <source>
        <dbReference type="ARBA" id="ARBA00022737"/>
    </source>
</evidence>
<reference evidence="12 13" key="1">
    <citation type="journal article" date="2023" name="Elife">
        <title>Identification of key yeast species and microbe-microbe interactions impacting larval growth of Drosophila in the wild.</title>
        <authorList>
            <person name="Mure A."/>
            <person name="Sugiura Y."/>
            <person name="Maeda R."/>
            <person name="Honda K."/>
            <person name="Sakurai N."/>
            <person name="Takahashi Y."/>
            <person name="Watada M."/>
            <person name="Katoh T."/>
            <person name="Gotoh A."/>
            <person name="Gotoh Y."/>
            <person name="Taniguchi I."/>
            <person name="Nakamura K."/>
            <person name="Hayashi T."/>
            <person name="Katayama T."/>
            <person name="Uemura T."/>
            <person name="Hattori Y."/>
        </authorList>
    </citation>
    <scope>NUCLEOTIDE SEQUENCE [LARGE SCALE GENOMIC DNA]</scope>
    <source>
        <strain evidence="12 13">PK-24</strain>
    </source>
</reference>
<dbReference type="SUPFAM" id="SSF63380">
    <property type="entry name" value="Riboflavin synthase domain-like"/>
    <property type="match status" value="2"/>
</dbReference>
<evidence type="ECO:0000256" key="3">
    <source>
        <dbReference type="ARBA" id="ARBA00004887"/>
    </source>
</evidence>
<dbReference type="NCBIfam" id="TIGR00187">
    <property type="entry name" value="ribE"/>
    <property type="match status" value="1"/>
</dbReference>
<protein>
    <recommendedName>
        <fullName evidence="6">Riboflavin synthase</fullName>
        <ecNumber evidence="5">2.5.1.9</ecNumber>
    </recommendedName>
</protein>